<protein>
    <submittedName>
        <fullName evidence="2">Terminase</fullName>
    </submittedName>
</protein>
<evidence type="ECO:0000313" key="2">
    <source>
        <dbReference type="EMBL" id="KGN87017.1"/>
    </source>
</evidence>
<gene>
    <name evidence="2" type="ORF">HR15_07275</name>
</gene>
<dbReference type="RefSeq" id="WP_039425307.1">
    <property type="nucleotide sequence ID" value="NZ_JRAK01000092.1"/>
</dbReference>
<name>A0A0A2FA88_9PORP</name>
<dbReference type="InterPro" id="IPR021223">
    <property type="entry name" value="AbiGi"/>
</dbReference>
<feature type="compositionally biased region" description="Basic and acidic residues" evidence="1">
    <location>
        <begin position="16"/>
        <end position="29"/>
    </location>
</feature>
<dbReference type="Proteomes" id="UP000030146">
    <property type="component" value="Unassembled WGS sequence"/>
</dbReference>
<accession>A0A0A2FA88</accession>
<keyword evidence="3" id="KW-1185">Reference proteome</keyword>
<feature type="region of interest" description="Disordered" evidence="1">
    <location>
        <begin position="1"/>
        <end position="33"/>
    </location>
</feature>
<dbReference type="Pfam" id="PF10899">
    <property type="entry name" value="AbiGi"/>
    <property type="match status" value="1"/>
</dbReference>
<evidence type="ECO:0000313" key="3">
    <source>
        <dbReference type="Proteomes" id="UP000030146"/>
    </source>
</evidence>
<dbReference type="EMBL" id="JRAK01000092">
    <property type="protein sequence ID" value="KGN87017.1"/>
    <property type="molecule type" value="Genomic_DNA"/>
</dbReference>
<sequence length="217" mass="25671">MSNRPDISNFLAHFTSDGKPKGGEDDKNPAKSLTSMPAKERLISILIEKKIRASQMPWTGALAVCFTECPWMSLLEHTKSYSPYGIGFKKRLIFSKHGAPALYMRTDVFREHMQEVRKFHKHVWSLITPFSPEYRPTHMKKAQYDIGTCDYAHEREWRVPHDFPFEYKDIEFVILNNYQDMAEFPRELKDAIGREKFILMDNYRLIERLWPVHRIDD</sequence>
<evidence type="ECO:0000256" key="1">
    <source>
        <dbReference type="SAM" id="MobiDB-lite"/>
    </source>
</evidence>
<dbReference type="AlphaFoldDB" id="A0A0A2FA88"/>
<organism evidence="2 3">
    <name type="scientific">Porphyromonas gulae</name>
    <dbReference type="NCBI Taxonomy" id="111105"/>
    <lineage>
        <taxon>Bacteria</taxon>
        <taxon>Pseudomonadati</taxon>
        <taxon>Bacteroidota</taxon>
        <taxon>Bacteroidia</taxon>
        <taxon>Bacteroidales</taxon>
        <taxon>Porphyromonadaceae</taxon>
        <taxon>Porphyromonas</taxon>
    </lineage>
</organism>
<comment type="caution">
    <text evidence="2">The sequence shown here is derived from an EMBL/GenBank/DDBJ whole genome shotgun (WGS) entry which is preliminary data.</text>
</comment>
<reference evidence="2 3" key="1">
    <citation type="submission" date="2014-08" db="EMBL/GenBank/DDBJ databases">
        <title>Porphyromonas gulae strain:COT-052_OH3439 Genome sequencing.</title>
        <authorList>
            <person name="Wallis C."/>
            <person name="Deusch O."/>
            <person name="O'Flynn C."/>
            <person name="Davis I."/>
            <person name="Jospin G."/>
            <person name="Darling A.E."/>
            <person name="Coil D.A."/>
            <person name="Alexiev A."/>
            <person name="Horsfall A."/>
            <person name="Kirkwood N."/>
            <person name="Harris S."/>
            <person name="Eisen J.A."/>
        </authorList>
    </citation>
    <scope>NUCLEOTIDE SEQUENCE [LARGE SCALE GENOMIC DNA]</scope>
    <source>
        <strain evidence="3">COT-052 OH3439</strain>
    </source>
</reference>
<proteinExistence type="predicted"/>